<dbReference type="OrthoDB" id="5235678at2759"/>
<evidence type="ECO:0000313" key="2">
    <source>
        <dbReference type="Proteomes" id="UP000327013"/>
    </source>
</evidence>
<name>A0A5N6KWM5_9ROSI</name>
<evidence type="ECO:0000313" key="1">
    <source>
        <dbReference type="EMBL" id="KAB8356353.1"/>
    </source>
</evidence>
<protein>
    <submittedName>
        <fullName evidence="1">Uncharacterized protein</fullName>
    </submittedName>
</protein>
<dbReference type="Proteomes" id="UP000327013">
    <property type="component" value="Unassembled WGS sequence"/>
</dbReference>
<keyword evidence="2" id="KW-1185">Reference proteome</keyword>
<dbReference type="EMBL" id="VIBQ01000016">
    <property type="protein sequence ID" value="KAB8356353.1"/>
    <property type="molecule type" value="Genomic_DNA"/>
</dbReference>
<organism evidence="1 2">
    <name type="scientific">Carpinus fangiana</name>
    <dbReference type="NCBI Taxonomy" id="176857"/>
    <lineage>
        <taxon>Eukaryota</taxon>
        <taxon>Viridiplantae</taxon>
        <taxon>Streptophyta</taxon>
        <taxon>Embryophyta</taxon>
        <taxon>Tracheophyta</taxon>
        <taxon>Spermatophyta</taxon>
        <taxon>Magnoliopsida</taxon>
        <taxon>eudicotyledons</taxon>
        <taxon>Gunneridae</taxon>
        <taxon>Pentapetalae</taxon>
        <taxon>rosids</taxon>
        <taxon>fabids</taxon>
        <taxon>Fagales</taxon>
        <taxon>Betulaceae</taxon>
        <taxon>Carpinus</taxon>
    </lineage>
</organism>
<accession>A0A5N6KWM5</accession>
<proteinExistence type="predicted"/>
<comment type="caution">
    <text evidence="1">The sequence shown here is derived from an EMBL/GenBank/DDBJ whole genome shotgun (WGS) entry which is preliminary data.</text>
</comment>
<gene>
    <name evidence="1" type="ORF">FH972_023937</name>
</gene>
<dbReference type="AlphaFoldDB" id="A0A5N6KWM5"/>
<sequence>MSARYVSSSFIKNVQKGTKTLAVEYVDKTTAWTRPTGFPSSSVKSEFAEVIEEHADTFRPDTVKVAMKESEHQSDKDKRMHYTAYELSKEGTVLATRHLTKNKESK</sequence>
<reference evidence="1 2" key="1">
    <citation type="submission" date="2019-06" db="EMBL/GenBank/DDBJ databases">
        <title>A chromosomal-level reference genome of Carpinus fangiana (Coryloideae, Betulaceae).</title>
        <authorList>
            <person name="Yang X."/>
            <person name="Wang Z."/>
            <person name="Zhang L."/>
            <person name="Hao G."/>
            <person name="Liu J."/>
            <person name="Yang Y."/>
        </authorList>
    </citation>
    <scope>NUCLEOTIDE SEQUENCE [LARGE SCALE GENOMIC DNA]</scope>
    <source>
        <strain evidence="1">Cfa_2016G</strain>
        <tissue evidence="1">Leaf</tissue>
    </source>
</reference>